<keyword evidence="4" id="KW-1185">Reference proteome</keyword>
<protein>
    <submittedName>
        <fullName evidence="3">Uncharacterized protein</fullName>
    </submittedName>
</protein>
<evidence type="ECO:0000256" key="2">
    <source>
        <dbReference type="SAM" id="SignalP"/>
    </source>
</evidence>
<gene>
    <name evidence="3" type="ORF">E0Z10_g5479</name>
</gene>
<dbReference type="Proteomes" id="UP000297716">
    <property type="component" value="Unassembled WGS sequence"/>
</dbReference>
<feature type="region of interest" description="Disordered" evidence="1">
    <location>
        <begin position="112"/>
        <end position="131"/>
    </location>
</feature>
<organism evidence="3 4">
    <name type="scientific">Xylaria hypoxylon</name>
    <dbReference type="NCBI Taxonomy" id="37992"/>
    <lineage>
        <taxon>Eukaryota</taxon>
        <taxon>Fungi</taxon>
        <taxon>Dikarya</taxon>
        <taxon>Ascomycota</taxon>
        <taxon>Pezizomycotina</taxon>
        <taxon>Sordariomycetes</taxon>
        <taxon>Xylariomycetidae</taxon>
        <taxon>Xylariales</taxon>
        <taxon>Xylariaceae</taxon>
        <taxon>Xylaria</taxon>
    </lineage>
</organism>
<keyword evidence="2" id="KW-0732">Signal</keyword>
<proteinExistence type="predicted"/>
<feature type="region of interest" description="Disordered" evidence="1">
    <location>
        <begin position="168"/>
        <end position="190"/>
    </location>
</feature>
<name>A0A4Z0YIH8_9PEZI</name>
<comment type="caution">
    <text evidence="3">The sequence shown here is derived from an EMBL/GenBank/DDBJ whole genome shotgun (WGS) entry which is preliminary data.</text>
</comment>
<accession>A0A4Z0YIH8</accession>
<feature type="signal peptide" evidence="2">
    <location>
        <begin position="1"/>
        <end position="22"/>
    </location>
</feature>
<evidence type="ECO:0000313" key="3">
    <source>
        <dbReference type="EMBL" id="TGJ83267.1"/>
    </source>
</evidence>
<feature type="compositionally biased region" description="Polar residues" evidence="1">
    <location>
        <begin position="174"/>
        <end position="185"/>
    </location>
</feature>
<evidence type="ECO:0000313" key="4">
    <source>
        <dbReference type="Proteomes" id="UP000297716"/>
    </source>
</evidence>
<sequence length="238" mass="23824">MPTSNTNVPLQLLVFGISLASALQVHVTASNNNVDVNAHPIQTINSLPTARPTELLVSTTPAAATKADEITQDQIIDQIIDTVKDTVHSTINETVLNSTGFPVGAISIKKGGGAAGSRGSGSSGGSSGGGSSIGGSGYGSSYPGFGSNWGTSSGGNGGSGYGSSYPGYGSNRGTGSVRTSSASKRGSSDREYPVWFPLGGGLFEPPPNDSAIVIRGSTIALRAVALACGTVLIVYGML</sequence>
<dbReference type="EMBL" id="SKBN01000099">
    <property type="protein sequence ID" value="TGJ83267.1"/>
    <property type="molecule type" value="Genomic_DNA"/>
</dbReference>
<dbReference type="OrthoDB" id="10546606at2759"/>
<feature type="chain" id="PRO_5021327499" evidence="2">
    <location>
        <begin position="23"/>
        <end position="238"/>
    </location>
</feature>
<dbReference type="AlphaFoldDB" id="A0A4Z0YIH8"/>
<evidence type="ECO:0000256" key="1">
    <source>
        <dbReference type="SAM" id="MobiDB-lite"/>
    </source>
</evidence>
<reference evidence="3 4" key="1">
    <citation type="submission" date="2019-03" db="EMBL/GenBank/DDBJ databases">
        <title>Draft genome sequence of Xylaria hypoxylon DSM 108379, a ubiquitous saprotrophic-parasitic fungi on hardwood.</title>
        <authorList>
            <person name="Buettner E."/>
            <person name="Leonhardt S."/>
            <person name="Gebauer A.M."/>
            <person name="Liers C."/>
            <person name="Hofrichter M."/>
            <person name="Kellner H."/>
        </authorList>
    </citation>
    <scope>NUCLEOTIDE SEQUENCE [LARGE SCALE GENOMIC DNA]</scope>
    <source>
        <strain evidence="3 4">DSM 108379</strain>
    </source>
</reference>